<name>A0A0S7ECY3_9FLAO</name>
<dbReference type="Proteomes" id="UP000069030">
    <property type="component" value="Chromosome"/>
</dbReference>
<accession>A0A0S7ECY3</accession>
<evidence type="ECO:0000256" key="3">
    <source>
        <dbReference type="ARBA" id="ARBA00022801"/>
    </source>
</evidence>
<dbReference type="SMART" id="SM00646">
    <property type="entry name" value="Ami_3"/>
    <property type="match status" value="1"/>
</dbReference>
<dbReference type="FunFam" id="3.40.630.40:FF:000005">
    <property type="entry name" value="N-acetylmuramoyl-L-alanine amidase (AmiA)"/>
    <property type="match status" value="1"/>
</dbReference>
<feature type="chain" id="PRO_5043489699" description="N-acetylmuramoyl-L-alanine amidase" evidence="5">
    <location>
        <begin position="24"/>
        <end position="381"/>
    </location>
</feature>
<evidence type="ECO:0000256" key="4">
    <source>
        <dbReference type="SAM" id="MobiDB-lite"/>
    </source>
</evidence>
<dbReference type="GO" id="GO:0009253">
    <property type="term" value="P:peptidoglycan catabolic process"/>
    <property type="evidence" value="ECO:0007669"/>
    <property type="project" value="InterPro"/>
</dbReference>
<feature type="region of interest" description="Disordered" evidence="4">
    <location>
        <begin position="272"/>
        <end position="294"/>
    </location>
</feature>
<proteinExistence type="predicted"/>
<dbReference type="GO" id="GO:0030288">
    <property type="term" value="C:outer membrane-bounded periplasmic space"/>
    <property type="evidence" value="ECO:0007669"/>
    <property type="project" value="TreeGrafter"/>
</dbReference>
<organism evidence="7 8">
    <name type="scientific">Myroides odoratimimus</name>
    <dbReference type="NCBI Taxonomy" id="76832"/>
    <lineage>
        <taxon>Bacteria</taxon>
        <taxon>Pseudomonadati</taxon>
        <taxon>Bacteroidota</taxon>
        <taxon>Flavobacteriia</taxon>
        <taxon>Flavobacteriales</taxon>
        <taxon>Flavobacteriaceae</taxon>
        <taxon>Myroides</taxon>
    </lineage>
</organism>
<dbReference type="AlphaFoldDB" id="A0A0S7ECY3"/>
<dbReference type="GeneID" id="66975566"/>
<dbReference type="EMBL" id="CP013690">
    <property type="protein sequence ID" value="ALU26953.1"/>
    <property type="molecule type" value="Genomic_DNA"/>
</dbReference>
<gene>
    <name evidence="7" type="ORF">AS202_12680</name>
</gene>
<sequence length="381" mass="41809">MNYSRSKLFALLAILFLSFSIQAQNGKKFKVVLDPGHGGKDTGTNHKKNVEKDIVLAVALEVGKILEKQSDIEVFYTRKTDVFVPVKERSVLANDNNGNVFVSIHCNGVNSESASGTETYVMGLSKNKSNLDVAKTENSVIMMEDDYKTKYAGFDPSSPESIIGLTLLQEDYIHQSIDLASRVQDGFTNDLKRKNRGVKQGPFWVLHGAFMPSILIELGFVSNTAEGNYLTSSKGQKELARSIAQGIIDYKAAYYGGSKTLVLADSNDKATAKVDNSRKTTTNETTTNSRKESSSNTKKVVFKVQIAAGSKVLALKPENFKGLRGVTTMRVGNLSKYYYGETSDYETAKQNQKVAKDKGHSSAFIVAFKDGKVITVEEALK</sequence>
<dbReference type="PANTHER" id="PTHR30404">
    <property type="entry name" value="N-ACETYLMURAMOYL-L-ALANINE AMIDASE"/>
    <property type="match status" value="1"/>
</dbReference>
<evidence type="ECO:0000313" key="8">
    <source>
        <dbReference type="Proteomes" id="UP000069030"/>
    </source>
</evidence>
<dbReference type="SUPFAM" id="SSF53187">
    <property type="entry name" value="Zn-dependent exopeptidases"/>
    <property type="match status" value="1"/>
</dbReference>
<keyword evidence="3" id="KW-0378">Hydrolase</keyword>
<keyword evidence="5" id="KW-0732">Signal</keyword>
<protein>
    <recommendedName>
        <fullName evidence="2">N-acetylmuramoyl-L-alanine amidase</fullName>
        <ecNumber evidence="2">3.5.1.28</ecNumber>
    </recommendedName>
</protein>
<feature type="compositionally biased region" description="Low complexity" evidence="4">
    <location>
        <begin position="279"/>
        <end position="294"/>
    </location>
</feature>
<dbReference type="eggNOG" id="COG0860">
    <property type="taxonomic scope" value="Bacteria"/>
</dbReference>
<dbReference type="PANTHER" id="PTHR30404:SF0">
    <property type="entry name" value="N-ACETYLMURAMOYL-L-ALANINE AMIDASE AMIC"/>
    <property type="match status" value="1"/>
</dbReference>
<dbReference type="CDD" id="cd02696">
    <property type="entry name" value="MurNAc-LAA"/>
    <property type="match status" value="1"/>
</dbReference>
<evidence type="ECO:0000256" key="1">
    <source>
        <dbReference type="ARBA" id="ARBA00001561"/>
    </source>
</evidence>
<dbReference type="GO" id="GO:0008745">
    <property type="term" value="F:N-acetylmuramoyl-L-alanine amidase activity"/>
    <property type="evidence" value="ECO:0007669"/>
    <property type="project" value="UniProtKB-EC"/>
</dbReference>
<reference evidence="7 8" key="1">
    <citation type="journal article" date="2016" name="J. Zhejiang Univ. Sci. B">
        <title>Antibiotic resistance mechanisms of Myroides sp.</title>
        <authorList>
            <person name="Hu S."/>
            <person name="Yuan S."/>
            <person name="Qu H."/>
            <person name="Jiang T."/>
            <person name="Zhou Y."/>
            <person name="Wang M."/>
            <person name="Ming D."/>
        </authorList>
    </citation>
    <scope>NUCLEOTIDE SEQUENCE [LARGE SCALE GENOMIC DNA]</scope>
    <source>
        <strain evidence="7 8">PR63039</strain>
    </source>
</reference>
<dbReference type="KEGG" id="mod:AS202_12680"/>
<evidence type="ECO:0000256" key="5">
    <source>
        <dbReference type="SAM" id="SignalP"/>
    </source>
</evidence>
<evidence type="ECO:0000313" key="7">
    <source>
        <dbReference type="EMBL" id="ALU26953.1"/>
    </source>
</evidence>
<feature type="signal peptide" evidence="5">
    <location>
        <begin position="1"/>
        <end position="23"/>
    </location>
</feature>
<dbReference type="InterPro" id="IPR002508">
    <property type="entry name" value="MurNAc-LAA_cat"/>
</dbReference>
<dbReference type="RefSeq" id="WP_006259202.1">
    <property type="nucleotide sequence ID" value="NZ_BCMQ01000008.1"/>
</dbReference>
<dbReference type="EC" id="3.5.1.28" evidence="2"/>
<evidence type="ECO:0000259" key="6">
    <source>
        <dbReference type="SMART" id="SM00646"/>
    </source>
</evidence>
<feature type="domain" description="MurNAc-LAA" evidence="6">
    <location>
        <begin position="90"/>
        <end position="248"/>
    </location>
</feature>
<dbReference type="InterPro" id="IPR050695">
    <property type="entry name" value="N-acetylmuramoyl_amidase_3"/>
</dbReference>
<evidence type="ECO:0000256" key="2">
    <source>
        <dbReference type="ARBA" id="ARBA00011901"/>
    </source>
</evidence>
<comment type="catalytic activity">
    <reaction evidence="1">
        <text>Hydrolyzes the link between N-acetylmuramoyl residues and L-amino acid residues in certain cell-wall glycopeptides.</text>
        <dbReference type="EC" id="3.5.1.28"/>
    </reaction>
</comment>
<dbReference type="Pfam" id="PF01520">
    <property type="entry name" value="Amidase_3"/>
    <property type="match status" value="1"/>
</dbReference>
<dbReference type="Gene3D" id="3.40.630.40">
    <property type="entry name" value="Zn-dependent exopeptidases"/>
    <property type="match status" value="1"/>
</dbReference>